<proteinExistence type="predicted"/>
<dbReference type="RefSeq" id="WP_309202135.1">
    <property type="nucleotide sequence ID" value="NZ_CP133548.1"/>
</dbReference>
<evidence type="ECO:0000313" key="3">
    <source>
        <dbReference type="EMBL" id="WMS86999.1"/>
    </source>
</evidence>
<dbReference type="InterPro" id="IPR052389">
    <property type="entry name" value="Sec_Metab_Biosynth-Assoc"/>
</dbReference>
<dbReference type="InterPro" id="IPR049450">
    <property type="entry name" value="ACOT8-like_C"/>
</dbReference>
<protein>
    <submittedName>
        <fullName evidence="3">Thioesterase family protein</fullName>
    </submittedName>
</protein>
<organism evidence="3 4">
    <name type="scientific">Pleionea litopenaei</name>
    <dbReference type="NCBI Taxonomy" id="3070815"/>
    <lineage>
        <taxon>Bacteria</taxon>
        <taxon>Pseudomonadati</taxon>
        <taxon>Pseudomonadota</taxon>
        <taxon>Gammaproteobacteria</taxon>
        <taxon>Oceanospirillales</taxon>
        <taxon>Pleioneaceae</taxon>
        <taxon>Pleionea</taxon>
    </lineage>
</organism>
<dbReference type="InterPro" id="IPR042171">
    <property type="entry name" value="Acyl-CoA_hotdog"/>
</dbReference>
<dbReference type="InterPro" id="IPR029069">
    <property type="entry name" value="HotDog_dom_sf"/>
</dbReference>
<dbReference type="InterPro" id="IPR049449">
    <property type="entry name" value="TesB_ACOT8-like_N"/>
</dbReference>
<evidence type="ECO:0000259" key="1">
    <source>
        <dbReference type="Pfam" id="PF13622"/>
    </source>
</evidence>
<sequence>MSDIDPILNELTLDSELTLDKSWRQGRTLFGGLSGAILLQGAIQALAKPAPLRVMNVNFIAPLFTDQPAKLTVEHLRDGKNVTQIQTRLEQDGHVCVQAQTCFGATRESKIHIPATTPFPLSPPGKADFLPPIPGVTPKFLKHLQLNTQRGQLPFTGSKESLIQGWMKFKKTPKSITLPHLVALMDAWPPTVLQMLRWPKPASTLSWQLEILETNIDLAPSDWVGYDAITRQAHHGYSHTEANIWSPQGQLLAISRQTDTVFDG</sequence>
<dbReference type="EMBL" id="CP133548">
    <property type="protein sequence ID" value="WMS86999.1"/>
    <property type="molecule type" value="Genomic_DNA"/>
</dbReference>
<accession>A0AA51RT43</accession>
<feature type="domain" description="Acyl-CoA thioesterase-like N-terminal HotDog" evidence="1">
    <location>
        <begin position="20"/>
        <end position="104"/>
    </location>
</feature>
<dbReference type="Pfam" id="PF20789">
    <property type="entry name" value="4HBT_3C"/>
    <property type="match status" value="1"/>
</dbReference>
<dbReference type="KEGG" id="plei:Q9312_17430"/>
<dbReference type="Gene3D" id="2.40.160.210">
    <property type="entry name" value="Acyl-CoA thioesterase, double hotdog domain"/>
    <property type="match status" value="1"/>
</dbReference>
<dbReference type="SUPFAM" id="SSF54637">
    <property type="entry name" value="Thioesterase/thiol ester dehydrase-isomerase"/>
    <property type="match status" value="2"/>
</dbReference>
<gene>
    <name evidence="3" type="ORF">Q9312_17430</name>
</gene>
<reference evidence="3 4" key="1">
    <citation type="submission" date="2023-08" db="EMBL/GenBank/DDBJ databases">
        <title>Pleionea litopenaei sp. nov., isolated from stomach of juvenile Litopenaeus vannamei.</title>
        <authorList>
            <person name="Rho A.M."/>
            <person name="Hwang C.Y."/>
        </authorList>
    </citation>
    <scope>NUCLEOTIDE SEQUENCE [LARGE SCALE GENOMIC DNA]</scope>
    <source>
        <strain evidence="3 4">HL-JVS1</strain>
    </source>
</reference>
<dbReference type="AlphaFoldDB" id="A0AA51RT43"/>
<evidence type="ECO:0000313" key="4">
    <source>
        <dbReference type="Proteomes" id="UP001239782"/>
    </source>
</evidence>
<name>A0AA51RT43_9GAMM</name>
<keyword evidence="4" id="KW-1185">Reference proteome</keyword>
<dbReference type="Proteomes" id="UP001239782">
    <property type="component" value="Chromosome"/>
</dbReference>
<dbReference type="PANTHER" id="PTHR38110:SF1">
    <property type="entry name" value="THIOESTERASE DOMAIN-CONTAINING PROTEIN"/>
    <property type="match status" value="1"/>
</dbReference>
<dbReference type="Pfam" id="PF13622">
    <property type="entry name" value="4HBT_3"/>
    <property type="match status" value="1"/>
</dbReference>
<feature type="domain" description="Acyl-CoA thioesterase-like C-terminal" evidence="2">
    <location>
        <begin position="130"/>
        <end position="258"/>
    </location>
</feature>
<evidence type="ECO:0000259" key="2">
    <source>
        <dbReference type="Pfam" id="PF20789"/>
    </source>
</evidence>
<dbReference type="PANTHER" id="PTHR38110">
    <property type="entry name" value="CHROMOSOME 23, WHOLE GENOME SHOTGUN SEQUENCE"/>
    <property type="match status" value="1"/>
</dbReference>